<dbReference type="RefSeq" id="WP_089036964.1">
    <property type="nucleotide sequence ID" value="NZ_CP022278.1"/>
</dbReference>
<protein>
    <submittedName>
        <fullName evidence="1">Uncharacterized protein</fullName>
    </submittedName>
</protein>
<dbReference type="OrthoDB" id="8605025at2"/>
<name>A0A220S446_9NEIS</name>
<dbReference type="EMBL" id="CP022278">
    <property type="protein sequence ID" value="ASK28274.1"/>
    <property type="molecule type" value="Genomic_DNA"/>
</dbReference>
<dbReference type="KEGG" id="nei:BG910_11505"/>
<evidence type="ECO:0000313" key="1">
    <source>
        <dbReference type="EMBL" id="ASK28274.1"/>
    </source>
</evidence>
<evidence type="ECO:0000313" key="2">
    <source>
        <dbReference type="Proteomes" id="UP000198238"/>
    </source>
</evidence>
<accession>A0A220S446</accession>
<dbReference type="AlphaFoldDB" id="A0A220S446"/>
<organism evidence="1 2">
    <name type="scientific">Neisseria chenwenguii</name>
    <dbReference type="NCBI Taxonomy" id="1853278"/>
    <lineage>
        <taxon>Bacteria</taxon>
        <taxon>Pseudomonadati</taxon>
        <taxon>Pseudomonadota</taxon>
        <taxon>Betaproteobacteria</taxon>
        <taxon>Neisseriales</taxon>
        <taxon>Neisseriaceae</taxon>
        <taxon>Neisseria</taxon>
    </lineage>
</organism>
<proteinExistence type="predicted"/>
<gene>
    <name evidence="1" type="ORF">BG910_11505</name>
</gene>
<reference evidence="1 2" key="1">
    <citation type="submission" date="2017-06" db="EMBL/GenBank/DDBJ databases">
        <title>Neisseria chenwenguii sp. nov., isolated from the intestinal contents of Tibetan Plateau Pika in Yushu, Qinghai Province, China.</title>
        <authorList>
            <person name="Zhang G."/>
        </authorList>
    </citation>
    <scope>NUCLEOTIDE SEQUENCE [LARGE SCALE GENOMIC DNA]</scope>
    <source>
        <strain evidence="1 2">10023</strain>
    </source>
</reference>
<sequence>MKAFKPFFGHNGQFVLLENRAHWLPVNDANWDDTPAPDAEFFVDDATLFPPDEAGLPLTLPDNVKIFGEEAQKIEQQRLEALALAELAKNLKAAQHEYDLEAQLEKIDFHLNEDKFFP</sequence>
<dbReference type="Proteomes" id="UP000198238">
    <property type="component" value="Chromosome"/>
</dbReference>
<keyword evidence="2" id="KW-1185">Reference proteome</keyword>